<evidence type="ECO:0000313" key="2">
    <source>
        <dbReference type="Proteomes" id="UP001589813"/>
    </source>
</evidence>
<dbReference type="Gene3D" id="3.10.20.30">
    <property type="match status" value="1"/>
</dbReference>
<reference evidence="1 2" key="1">
    <citation type="submission" date="2024-09" db="EMBL/GenBank/DDBJ databases">
        <authorList>
            <person name="Sun Q."/>
            <person name="Mori K."/>
        </authorList>
    </citation>
    <scope>NUCLEOTIDE SEQUENCE [LARGE SCALE GENOMIC DNA]</scope>
    <source>
        <strain evidence="1 2">KCTC 23315</strain>
    </source>
</reference>
<dbReference type="EMBL" id="JBHLXP010000005">
    <property type="protein sequence ID" value="MFC0050085.1"/>
    <property type="molecule type" value="Genomic_DNA"/>
</dbReference>
<gene>
    <name evidence="1" type="primary">thiS</name>
    <name evidence="1" type="ORF">ACFFJP_17415</name>
</gene>
<protein>
    <submittedName>
        <fullName evidence="1">Sulfur carrier protein ThiS</fullName>
    </submittedName>
</protein>
<dbReference type="Pfam" id="PF02597">
    <property type="entry name" value="ThiS"/>
    <property type="match status" value="1"/>
</dbReference>
<dbReference type="InterPro" id="IPR010035">
    <property type="entry name" value="Thi_S"/>
</dbReference>
<dbReference type="InterPro" id="IPR016155">
    <property type="entry name" value="Mopterin_synth/thiamin_S_b"/>
</dbReference>
<name>A0ABV6BGU3_9GAMM</name>
<dbReference type="PANTHER" id="PTHR34472">
    <property type="entry name" value="SULFUR CARRIER PROTEIN THIS"/>
    <property type="match status" value="1"/>
</dbReference>
<keyword evidence="2" id="KW-1185">Reference proteome</keyword>
<sequence length="66" mass="7192">MLYVNQQPHTQVANTVAELAETLALPAQGIALVLNQQLLPRTVWAQTPLPDSTDHHIEIFHLVAGG</sequence>
<comment type="caution">
    <text evidence="1">The sequence shown here is derived from an EMBL/GenBank/DDBJ whole genome shotgun (WGS) entry which is preliminary data.</text>
</comment>
<organism evidence="1 2">
    <name type="scientific">Rheinheimera tilapiae</name>
    <dbReference type="NCBI Taxonomy" id="875043"/>
    <lineage>
        <taxon>Bacteria</taxon>
        <taxon>Pseudomonadati</taxon>
        <taxon>Pseudomonadota</taxon>
        <taxon>Gammaproteobacteria</taxon>
        <taxon>Chromatiales</taxon>
        <taxon>Chromatiaceae</taxon>
        <taxon>Rheinheimera</taxon>
    </lineage>
</organism>
<dbReference type="InterPro" id="IPR012675">
    <property type="entry name" value="Beta-grasp_dom_sf"/>
</dbReference>
<dbReference type="RefSeq" id="WP_377247200.1">
    <property type="nucleotide sequence ID" value="NZ_JBHLXP010000005.1"/>
</dbReference>
<dbReference type="PANTHER" id="PTHR34472:SF1">
    <property type="entry name" value="SULFUR CARRIER PROTEIN THIS"/>
    <property type="match status" value="1"/>
</dbReference>
<dbReference type="CDD" id="cd00565">
    <property type="entry name" value="Ubl_ThiS"/>
    <property type="match status" value="1"/>
</dbReference>
<accession>A0ABV6BGU3</accession>
<dbReference type="SUPFAM" id="SSF54285">
    <property type="entry name" value="MoaD/ThiS"/>
    <property type="match status" value="1"/>
</dbReference>
<proteinExistence type="predicted"/>
<evidence type="ECO:0000313" key="1">
    <source>
        <dbReference type="EMBL" id="MFC0050085.1"/>
    </source>
</evidence>
<dbReference type="NCBIfam" id="TIGR01683">
    <property type="entry name" value="thiS"/>
    <property type="match status" value="1"/>
</dbReference>
<dbReference type="Proteomes" id="UP001589813">
    <property type="component" value="Unassembled WGS sequence"/>
</dbReference>
<dbReference type="InterPro" id="IPR003749">
    <property type="entry name" value="ThiS/MoaD-like"/>
</dbReference>